<dbReference type="Pfam" id="PF00041">
    <property type="entry name" value="fn3"/>
    <property type="match status" value="1"/>
</dbReference>
<keyword evidence="2 4" id="KW-0728">SH3 domain</keyword>
<protein>
    <submittedName>
        <fullName evidence="9">RIMS-binding protein 2</fullName>
    </submittedName>
</protein>
<feature type="region of interest" description="Disordered" evidence="6">
    <location>
        <begin position="91"/>
        <end position="112"/>
    </location>
</feature>
<feature type="compositionally biased region" description="Basic and acidic residues" evidence="6">
    <location>
        <begin position="932"/>
        <end position="950"/>
    </location>
</feature>
<dbReference type="InterPro" id="IPR035755">
    <property type="entry name" value="RIM-BP_SH3_3"/>
</dbReference>
<dbReference type="CDD" id="cd00063">
    <property type="entry name" value="FN3"/>
    <property type="match status" value="2"/>
</dbReference>
<dbReference type="InterPro" id="IPR013783">
    <property type="entry name" value="Ig-like_fold"/>
</dbReference>
<feature type="domain" description="Fibronectin type-III" evidence="8">
    <location>
        <begin position="728"/>
        <end position="821"/>
    </location>
</feature>
<comment type="similarity">
    <text evidence="1">Belongs to the RIMBP family.</text>
</comment>
<feature type="domain" description="SH3" evidence="7">
    <location>
        <begin position="1173"/>
        <end position="1240"/>
    </location>
</feature>
<dbReference type="InterPro" id="IPR035753">
    <property type="entry name" value="RIM-BP_SH3_2"/>
</dbReference>
<feature type="domain" description="SH3" evidence="7">
    <location>
        <begin position="472"/>
        <end position="540"/>
    </location>
</feature>
<keyword evidence="5" id="KW-0175">Coiled coil</keyword>
<evidence type="ECO:0000256" key="5">
    <source>
        <dbReference type="SAM" id="Coils"/>
    </source>
</evidence>
<dbReference type="InterPro" id="IPR001452">
    <property type="entry name" value="SH3_domain"/>
</dbReference>
<dbReference type="FunFam" id="2.30.30.40:FF:000006">
    <property type="entry name" value="RIMS-binding protein 2 isoform X1"/>
    <property type="match status" value="1"/>
</dbReference>
<evidence type="ECO:0000259" key="7">
    <source>
        <dbReference type="PROSITE" id="PS50002"/>
    </source>
</evidence>
<dbReference type="SMART" id="SM00060">
    <property type="entry name" value="FN3"/>
    <property type="match status" value="3"/>
</dbReference>
<proteinExistence type="inferred from homology"/>
<feature type="domain" description="SH3" evidence="7">
    <location>
        <begin position="1087"/>
        <end position="1155"/>
    </location>
</feature>
<evidence type="ECO:0000256" key="1">
    <source>
        <dbReference type="ARBA" id="ARBA00010749"/>
    </source>
</evidence>
<sequence>MRDVTERKKELEREQAECLATLREKQAAVKFKTGTDKMKCNDTIEALQSKIRELEKKTELQNVQHEELMIELASVKRSTYGLAGLTSSRTGTKDQIAAGSQTQDTQTSPPESIASTLDMNCLDRLTSSHISHSTALDSYVPRSHQRHHMGLLDSSSLSYPLTYFLLSDPPSTSLSLLSTAVSTAISTTISSLGSQHAPLMHAVSHPSHQMLSQHQHLPHHGYMDNSITVSASPAPISSATSSSGSASGMGQGGHSAEIDRIMAKIDLDNKILAELDKTRSTVAQSGSRPGKHHVTFLLPDQRGAAGPCRHLARSSSLPSGTSLQDSIGLRHTGYASTSALSTDPASYLMTNNTMIPIMGQSNLMMGGGGGGLYMLPGGSGAGSTSSAQLQSVLMSQGRIMPSIPGLGTGQYDTDTARVLLNGRGGVGVGGLHFSTQGGVESLTSRQGAGFPTAGHQLQLDKNIEFLDIPGKGRCHVYIARFTYDPTHMSPNDCPESELPIQAGDYVLVWGQIDEDGFYEGELMDGRRGLVPSNYIEKLTGEDLLEFYQTYVLGITQIDDSASTSIHQDLDYIHSARIKRGLPSVPSANRSAEDFTLKRLGQIQDYMLRDILEDPEEEDARSSEGPDVFFSVLVMPPKQLTLERQLNKSVLIGWNPPDNTPSSAIDSYHLYVDGVLKATVKSTERTRALVEGVDSNRPHRISVRSITPNRRTSRDAACTMLIGKDVPLCPTNVRASNVTATSAVISWLPSNSNHQHTVCVNNVEVRTVKPGVYRHTITGLAPNTEYRVTVRAKNIRAPNYDDKAIVPIERFSAHVDFRTLPKGSCKGLPEPPVEIQVEPGPQDGTLLVTWLPVTANNSTNHALVTGYAVFADGKKVTDVDSPTGDHALIDINKLVGLNPRQVTVRTKSRDNQSLDSAPATVPSLNKHHHQQHNMKDEEKRKHSRERDRGDRTAVPPHMRPHRNPHGQVIIDSDENMSDKEVYPGNHMIPSIEITKDTGENYAEDDPNYRHNPGGRHHSRQAAPPKSHAERGRPPPPNISSHSRPLHVSERDQQQFHYTDRPGPGNRHDRYRGGPGGPPGGRRPQGEEKRVRWFVALYDYDPFTMSPNPDSAEEELPFNEGDNIKVYGTKDSDGFYWGELKGRRGYVPHNMVVEVDDVSKTDGKNDRWGDIYQNSTTKKMIALYDYDATQMSPNIDTELELSFRTGDIIYVYGGMDDDGFYMGELGGHRGLVPSNFLVEAPDYGEPPPGHGPGARGPPLPPREGVPLARGSPGPVANVGPGGRNEGIGPSDRHSRRKDITIESRDLHHTSTLQQDLQHHQAQNRLGGRVGVGGPGEPPRVGNHQSPLHPNQAPSKVPMKGLPSVLPEISNLGTSPSSAQGGAGGQAPNLMQKLTEITGGGEQAVENMLSKGKELIFMKFGLGK</sequence>
<dbReference type="CDD" id="cd12013">
    <property type="entry name" value="SH3_RIM-BP_3"/>
    <property type="match status" value="1"/>
</dbReference>
<dbReference type="GO" id="GO:0045202">
    <property type="term" value="C:synapse"/>
    <property type="evidence" value="ECO:0007669"/>
    <property type="project" value="GOC"/>
</dbReference>
<dbReference type="GO" id="GO:0007274">
    <property type="term" value="P:neuromuscular synaptic transmission"/>
    <property type="evidence" value="ECO:0007669"/>
    <property type="project" value="TreeGrafter"/>
</dbReference>
<dbReference type="PANTHER" id="PTHR14234">
    <property type="entry name" value="RIM BINDING PROTEIN-RELATED"/>
    <property type="match status" value="1"/>
</dbReference>
<dbReference type="SMART" id="SM00326">
    <property type="entry name" value="SH3"/>
    <property type="match status" value="3"/>
</dbReference>
<dbReference type="InterPro" id="IPR040325">
    <property type="entry name" value="RIMBP1/2/3"/>
</dbReference>
<reference evidence="9" key="1">
    <citation type="submission" date="2021-05" db="EMBL/GenBank/DDBJ databases">
        <authorList>
            <person name="Alioto T."/>
            <person name="Alioto T."/>
            <person name="Gomez Garrido J."/>
        </authorList>
    </citation>
    <scope>NUCLEOTIDE SEQUENCE</scope>
</reference>
<evidence type="ECO:0000256" key="2">
    <source>
        <dbReference type="ARBA" id="ARBA00022443"/>
    </source>
</evidence>
<accession>A0A8D9DNC9</accession>
<dbReference type="SUPFAM" id="SSF49265">
    <property type="entry name" value="Fibronectin type III"/>
    <property type="match status" value="1"/>
</dbReference>
<evidence type="ECO:0000256" key="4">
    <source>
        <dbReference type="PROSITE-ProRule" id="PRU00192"/>
    </source>
</evidence>
<feature type="coiled-coil region" evidence="5">
    <location>
        <begin position="1"/>
        <end position="71"/>
    </location>
</feature>
<feature type="compositionally biased region" description="Polar residues" evidence="6">
    <location>
        <begin position="1340"/>
        <end position="1351"/>
    </location>
</feature>
<feature type="region of interest" description="Disordered" evidence="6">
    <location>
        <begin position="230"/>
        <end position="254"/>
    </location>
</feature>
<feature type="compositionally biased region" description="Polar residues" evidence="6">
    <location>
        <begin position="98"/>
        <end position="112"/>
    </location>
</feature>
<dbReference type="Pfam" id="PF14604">
    <property type="entry name" value="SH3_9"/>
    <property type="match status" value="1"/>
</dbReference>
<name>A0A8D9DNC9_9HEMI</name>
<organism evidence="9">
    <name type="scientific">Cacopsylla melanoneura</name>
    <dbReference type="NCBI Taxonomy" id="428564"/>
    <lineage>
        <taxon>Eukaryota</taxon>
        <taxon>Metazoa</taxon>
        <taxon>Ecdysozoa</taxon>
        <taxon>Arthropoda</taxon>
        <taxon>Hexapoda</taxon>
        <taxon>Insecta</taxon>
        <taxon>Pterygota</taxon>
        <taxon>Neoptera</taxon>
        <taxon>Paraneoptera</taxon>
        <taxon>Hemiptera</taxon>
        <taxon>Sternorrhyncha</taxon>
        <taxon>Psylloidea</taxon>
        <taxon>Psyllidae</taxon>
        <taxon>Psyllinae</taxon>
        <taxon>Cacopsylla</taxon>
    </lineage>
</organism>
<feature type="domain" description="Fibronectin type-III" evidence="8">
    <location>
        <begin position="635"/>
        <end position="725"/>
    </location>
</feature>
<dbReference type="InterPro" id="IPR036028">
    <property type="entry name" value="SH3-like_dom_sf"/>
</dbReference>
<dbReference type="CDD" id="cd12014">
    <property type="entry name" value="SH3_RIM-BP_1"/>
    <property type="match status" value="1"/>
</dbReference>
<dbReference type="Gene3D" id="2.30.30.40">
    <property type="entry name" value="SH3 Domains"/>
    <property type="match status" value="3"/>
</dbReference>
<evidence type="ECO:0000256" key="3">
    <source>
        <dbReference type="ARBA" id="ARBA00022737"/>
    </source>
</evidence>
<keyword evidence="3" id="KW-0677">Repeat</keyword>
<dbReference type="Pfam" id="PF25523">
    <property type="entry name" value="Ig_RIMBP2"/>
    <property type="match status" value="1"/>
</dbReference>
<dbReference type="CDD" id="cd12012">
    <property type="entry name" value="SH3_RIM-BP_2"/>
    <property type="match status" value="1"/>
</dbReference>
<dbReference type="PROSITE" id="PS50853">
    <property type="entry name" value="FN3"/>
    <property type="match status" value="2"/>
</dbReference>
<dbReference type="PROSITE" id="PS50002">
    <property type="entry name" value="SH3"/>
    <property type="match status" value="3"/>
</dbReference>
<dbReference type="Pfam" id="PF07653">
    <property type="entry name" value="SH3_2"/>
    <property type="match status" value="2"/>
</dbReference>
<evidence type="ECO:0000259" key="8">
    <source>
        <dbReference type="PROSITE" id="PS50853"/>
    </source>
</evidence>
<evidence type="ECO:0000256" key="6">
    <source>
        <dbReference type="SAM" id="MobiDB-lite"/>
    </source>
</evidence>
<dbReference type="FunFam" id="2.60.40.10:FF:000072">
    <property type="entry name" value="RIMS-binding protein 2 isoform X1"/>
    <property type="match status" value="1"/>
</dbReference>
<dbReference type="FunFam" id="2.30.30.40:FF:000023">
    <property type="entry name" value="RIMS-binding protein 2 isoform F"/>
    <property type="match status" value="1"/>
</dbReference>
<feature type="region of interest" description="Disordered" evidence="6">
    <location>
        <begin position="903"/>
        <end position="1086"/>
    </location>
</feature>
<feature type="region of interest" description="Disordered" evidence="6">
    <location>
        <begin position="1323"/>
        <end position="1355"/>
    </location>
</feature>
<dbReference type="EMBL" id="HBUF01370027">
    <property type="protein sequence ID" value="CAG6725728.1"/>
    <property type="molecule type" value="Transcribed_RNA"/>
</dbReference>
<dbReference type="Gene3D" id="2.60.40.10">
    <property type="entry name" value="Immunoglobulins"/>
    <property type="match status" value="3"/>
</dbReference>
<feature type="compositionally biased region" description="Basic and acidic residues" evidence="6">
    <location>
        <begin position="1045"/>
        <end position="1070"/>
    </location>
</feature>
<feature type="compositionally biased region" description="Pro residues" evidence="6">
    <location>
        <begin position="1242"/>
        <end position="1261"/>
    </location>
</feature>
<dbReference type="PANTHER" id="PTHR14234:SF19">
    <property type="entry name" value="RIM-BINDING PROTEIN, ISOFORM F"/>
    <property type="match status" value="1"/>
</dbReference>
<dbReference type="SUPFAM" id="SSF50044">
    <property type="entry name" value="SH3-domain"/>
    <property type="match status" value="3"/>
</dbReference>
<evidence type="ECO:0000313" key="9">
    <source>
        <dbReference type="EMBL" id="CAG6725728.1"/>
    </source>
</evidence>
<feature type="region of interest" description="Disordered" evidence="6">
    <location>
        <begin position="1236"/>
        <end position="1294"/>
    </location>
</feature>
<dbReference type="InterPro" id="IPR003961">
    <property type="entry name" value="FN3_dom"/>
</dbReference>
<dbReference type="InterPro" id="IPR057884">
    <property type="entry name" value="FN3_RIM-BP1/2/3"/>
</dbReference>
<dbReference type="InterPro" id="IPR036116">
    <property type="entry name" value="FN3_sf"/>
</dbReference>
<dbReference type="FunFam" id="2.30.30.40:FF:000016">
    <property type="entry name" value="RIMS-binding protein 2 isoform X2"/>
    <property type="match status" value="1"/>
</dbReference>
<feature type="compositionally biased region" description="Low complexity" evidence="6">
    <location>
        <begin position="230"/>
        <end position="246"/>
    </location>
</feature>